<dbReference type="EMBL" id="JAAMOX010000001">
    <property type="protein sequence ID" value="NIH53529.1"/>
    <property type="molecule type" value="Genomic_DNA"/>
</dbReference>
<evidence type="ECO:0000256" key="1">
    <source>
        <dbReference type="SAM" id="MobiDB-lite"/>
    </source>
</evidence>
<dbReference type="RefSeq" id="WP_386762733.1">
    <property type="nucleotide sequence ID" value="NZ_JBHSCM010000004.1"/>
</dbReference>
<evidence type="ECO:0008006" key="4">
    <source>
        <dbReference type="Google" id="ProtNLM"/>
    </source>
</evidence>
<comment type="caution">
    <text evidence="2">The sequence shown here is derived from an EMBL/GenBank/DDBJ whole genome shotgun (WGS) entry which is preliminary data.</text>
</comment>
<organism evidence="2 3">
    <name type="scientific">Lysinibacter cavernae</name>
    <dbReference type="NCBI Taxonomy" id="1640652"/>
    <lineage>
        <taxon>Bacteria</taxon>
        <taxon>Bacillati</taxon>
        <taxon>Actinomycetota</taxon>
        <taxon>Actinomycetes</taxon>
        <taxon>Micrococcales</taxon>
        <taxon>Microbacteriaceae</taxon>
        <taxon>Lysinibacter</taxon>
    </lineage>
</organism>
<proteinExistence type="predicted"/>
<feature type="compositionally biased region" description="Low complexity" evidence="1">
    <location>
        <begin position="252"/>
        <end position="266"/>
    </location>
</feature>
<feature type="compositionally biased region" description="Low complexity" evidence="1">
    <location>
        <begin position="230"/>
        <end position="241"/>
    </location>
</feature>
<evidence type="ECO:0000313" key="2">
    <source>
        <dbReference type="EMBL" id="NIH53529.1"/>
    </source>
</evidence>
<feature type="region of interest" description="Disordered" evidence="1">
    <location>
        <begin position="220"/>
        <end position="292"/>
    </location>
</feature>
<reference evidence="2 3" key="1">
    <citation type="submission" date="2020-02" db="EMBL/GenBank/DDBJ databases">
        <title>Sequencing the genomes of 1000 actinobacteria strains.</title>
        <authorList>
            <person name="Klenk H.-P."/>
        </authorList>
    </citation>
    <scope>NUCLEOTIDE SEQUENCE [LARGE SCALE GENOMIC DNA]</scope>
    <source>
        <strain evidence="2 3">DSM 27960</strain>
    </source>
</reference>
<protein>
    <recommendedName>
        <fullName evidence="4">Fibronectin type-III domain-containing protein</fullName>
    </recommendedName>
</protein>
<dbReference type="Proteomes" id="UP000541033">
    <property type="component" value="Unassembled WGS sequence"/>
</dbReference>
<accession>A0A7X5TTH9</accession>
<keyword evidence="3" id="KW-1185">Reference proteome</keyword>
<name>A0A7X5TTH9_9MICO</name>
<evidence type="ECO:0000313" key="3">
    <source>
        <dbReference type="Proteomes" id="UP000541033"/>
    </source>
</evidence>
<feature type="compositionally biased region" description="Low complexity" evidence="1">
    <location>
        <begin position="274"/>
        <end position="292"/>
    </location>
</feature>
<sequence>MATAVFAASFVFDFTKSYAIRHAGSTISADFAQLAFSAESEYRVDNTTPLLVDGSSRQPLDSSKLLMFEGDRFQLLNQAVAVLGGNDVSLLDSKSYVSDAAPDYSVSTDFDGSDVAASLPAGAIIKLAAGRYLVLDSAQLSNGKGFEKAIERNAVVSVDGNGKARIFHGGEMDELVNDSMVLSLESIGCSIELTNELLSCLDEKQNVDLANIMVDFDDDPTARKPKADEATATPTPSATPTQEEDASPSTQGDTTADGVTTNTETGTGTGGSSGNDAPSTPSTDTTVDPNTSANVQDIIDSLNEALANQNPVLPEVALGLTVSGRTIVGNGAINDPQGRLASLNLTVTAADGTVAYTTGLGVATGAIGFSTDNLEYDTDYSVVLLGTYVDATNTVASATYHQQVVKITSLTLSSALVSRAAHELALDLGARGDLANLRSLSLTYRVNIDGEPSLGTLDVDVSQLRASGSTRLNLTGLLPVTSYLIEPAAVTFEGRSAALPEWYTIERTIAPQPTIAGVNAKYSVDDRAFAVEPIDLVDEFETIQRIRYLGFEAGDFATNGMDATELTRVTASAENKFGAALAPLNSTMGDGSYVFVAVLIGNDGDTDFEIISAPSDAVEMDEKALPQAFFSLESATAAQLNINYQMVDIDNTLINDTFTHPVMFLYALDSAGNPTGEPLQQVDLTTAATIQSGQLNFAGLTKQTKYRVVTVASYNIGQGAVKDQVIATSDIFMTTDVETVQATILLNQAGLDAASVTVQLSENASVLAGAKLRVYRQSDLQQVGDLIDLSPSLSGIVTPNFGAFDLTGLQSNTNYVVQLVEAVDTGSNAVPVQGSLSFVTKKRDPVTERLESSYSESANSLSAKVNLNAGTDLVDTDRAITSIVYTVADVADPTVTLTSKTVTELTKFKESVSFDVLADELGRGRQYVITATVMWNDNYADHTVSHVGQTLTVNKAVADATYYFVSKDASGTTMRVVVRDPDSSLIDGTLKLTHGTGDVALTVGNNTVTIPNQGTTQTVTTAASYRLVAGETPAAQTLMTSVLEPTLDAATGQATLAYDHATRSLLVTPSLTSGTAGNALLATYTGSRVGEAATSFQRSTSGTATVSPFTVALPVGDLLMDQNLNLAMKSSVSSVTNTFNTSSSDGMVYLRAPAANASVTSVNGVNSLSTVPAAAAAYSMTGGTYNSQTGDINGVQFSNAVTGTKLNYVGRLVDNSDVAGVFNLIHQPNGTYALQFGSQFISITASGSNAVGSAATATQLMVYGVKTTESILEPQPIVTPALTVPTASIANLEIYDQSIKLDVLGSDPDNVLLRGAGLTKPELYVNIYSPLNVKVGSVKLSQLPTLGQAMGSLSPNVTYTLKIEGQYDLLAGAGTVDAVFAEQPFTTLLAMPAMTSTAYNWNLSCSATVPRSTQATVSYTDLSHVLTGIDYVWYQQPTGFVIGTDLAATETALAALTPVATYSSTNTSFAMAMKDGATFKYVAGKTYIVAAYMKTSIPTAPRFLANAKLLAIPNVAAATGTIVNSATTTRSLDLGFTMSDASGYLTCATTKNFTYTLVEIASNTTVASGSFSINGSSGSWPSTTFDNLSPNTNYKMTVTGTYDNLTGAGPAPWPITASFTTFDEYVTANSPLISHDGTQFNVSMSGISKGSSSINSINVVLHKISNYGTSSQSDVIVQTKPVTVPTANPGSIATSFPTAGFDTGVYYADIVISYTVNGTTTTRTYSAQTFMMMHQASLLRMAMSVDGGDVTVDASALADADADVTFTLRNAAGVELDSVTTEPNDSVELSAASSDIMLSVEATTKDGEVLATSAVADPSQALYADVNAGAQTVVLTRPAGANADESFEVVVTPTSSDFFDSIGEAFGADRVQRTTVTAAELADGVTISADLKNATISVVSTKNKQAQTVYGLTSEETAK</sequence>
<feature type="compositionally biased region" description="Basic and acidic residues" evidence="1">
    <location>
        <begin position="220"/>
        <end position="229"/>
    </location>
</feature>
<gene>
    <name evidence="2" type="ORF">FHX76_001397</name>
</gene>